<sequence>MGSDYLGLIGTQGVAQFLMRNCGASWMGCSF</sequence>
<comment type="caution">
    <text evidence="1">The sequence shown here is derived from an EMBL/GenBank/DDBJ whole genome shotgun (WGS) entry which is preliminary data.</text>
</comment>
<dbReference type="AlphaFoldDB" id="A0A7J9I3M9"/>
<accession>A0A7J9I3M9</accession>
<evidence type="ECO:0000313" key="1">
    <source>
        <dbReference type="EMBL" id="MBA0816488.1"/>
    </source>
</evidence>
<name>A0A7J9I3M9_9ROSI</name>
<dbReference type="Proteomes" id="UP000593560">
    <property type="component" value="Unassembled WGS sequence"/>
</dbReference>
<organism evidence="1 2">
    <name type="scientific">Gossypium harknessii</name>
    <dbReference type="NCBI Taxonomy" id="34285"/>
    <lineage>
        <taxon>Eukaryota</taxon>
        <taxon>Viridiplantae</taxon>
        <taxon>Streptophyta</taxon>
        <taxon>Embryophyta</taxon>
        <taxon>Tracheophyta</taxon>
        <taxon>Spermatophyta</taxon>
        <taxon>Magnoliopsida</taxon>
        <taxon>eudicotyledons</taxon>
        <taxon>Gunneridae</taxon>
        <taxon>Pentapetalae</taxon>
        <taxon>rosids</taxon>
        <taxon>malvids</taxon>
        <taxon>Malvales</taxon>
        <taxon>Malvaceae</taxon>
        <taxon>Malvoideae</taxon>
        <taxon>Gossypium</taxon>
    </lineage>
</organism>
<protein>
    <submittedName>
        <fullName evidence="1">Uncharacterized protein</fullName>
    </submittedName>
</protein>
<proteinExistence type="predicted"/>
<reference evidence="1 2" key="1">
    <citation type="journal article" date="2019" name="Genome Biol. Evol.">
        <title>Insights into the evolution of the New World diploid cottons (Gossypium, subgenus Houzingenia) based on genome sequencing.</title>
        <authorList>
            <person name="Grover C.E."/>
            <person name="Arick M.A. 2nd"/>
            <person name="Thrash A."/>
            <person name="Conover J.L."/>
            <person name="Sanders W.S."/>
            <person name="Peterson D.G."/>
            <person name="Frelichowski J.E."/>
            <person name="Scheffler J.A."/>
            <person name="Scheffler B.E."/>
            <person name="Wendel J.F."/>
        </authorList>
    </citation>
    <scope>NUCLEOTIDE SEQUENCE [LARGE SCALE GENOMIC DNA]</scope>
    <source>
        <strain evidence="1">0</strain>
        <tissue evidence="1">Leaf</tissue>
    </source>
</reference>
<evidence type="ECO:0000313" key="2">
    <source>
        <dbReference type="Proteomes" id="UP000593560"/>
    </source>
</evidence>
<dbReference type="OrthoDB" id="10396602at2759"/>
<keyword evidence="2" id="KW-1185">Reference proteome</keyword>
<gene>
    <name evidence="1" type="ORF">Gohar_001149</name>
</gene>
<dbReference type="EMBL" id="JABFAD010000013">
    <property type="protein sequence ID" value="MBA0816488.1"/>
    <property type="molecule type" value="Genomic_DNA"/>
</dbReference>